<evidence type="ECO:0000313" key="10">
    <source>
        <dbReference type="Proteomes" id="UP000037069"/>
    </source>
</evidence>
<dbReference type="SFLD" id="SFLDS00003">
    <property type="entry name" value="Haloacid_Dehalogenase"/>
    <property type="match status" value="1"/>
</dbReference>
<dbReference type="GO" id="GO:1990738">
    <property type="term" value="F:pseudouridine 5'-phosphatase activity"/>
    <property type="evidence" value="ECO:0007669"/>
    <property type="project" value="UniProtKB-EC"/>
</dbReference>
<dbReference type="Proteomes" id="UP000037069">
    <property type="component" value="Unassembled WGS sequence"/>
</dbReference>
<protein>
    <recommendedName>
        <fullName evidence="7">pseudouridine 5'-phosphatase</fullName>
        <ecNumber evidence="7">3.1.3.96</ecNumber>
    </recommendedName>
    <alternativeName>
        <fullName evidence="8">Pseudouridine-5'-monophosphatase</fullName>
    </alternativeName>
</protein>
<name>A0A0L0BS92_LUCCU</name>
<evidence type="ECO:0000256" key="2">
    <source>
        <dbReference type="ARBA" id="ARBA00006171"/>
    </source>
</evidence>
<dbReference type="InterPro" id="IPR006439">
    <property type="entry name" value="HAD-SF_hydro_IA"/>
</dbReference>
<accession>A0A0L0BS92</accession>
<dbReference type="GO" id="GO:0046872">
    <property type="term" value="F:metal ion binding"/>
    <property type="evidence" value="ECO:0007669"/>
    <property type="project" value="UniProtKB-KW"/>
</dbReference>
<dbReference type="NCBIfam" id="TIGR01509">
    <property type="entry name" value="HAD-SF-IA-v3"/>
    <property type="match status" value="1"/>
</dbReference>
<gene>
    <name evidence="9" type="ORF">FF38_00360</name>
</gene>
<dbReference type="PANTHER" id="PTHR18901:SF38">
    <property type="entry name" value="PSEUDOURIDINE-5'-PHOSPHATASE"/>
    <property type="match status" value="1"/>
</dbReference>
<dbReference type="Gene3D" id="3.40.50.1000">
    <property type="entry name" value="HAD superfamily/HAD-like"/>
    <property type="match status" value="1"/>
</dbReference>
<sequence>MAQTYKNVTHCIFDMDGLLLDTEALYTKATQQILDKYGKTYTWEVKMTLMGLRHMEMCQRIVKIYNLPLTPEEYSKLQKEVNSQIMKNAELLPDTEPVYEEVIRQIAEEYNKTYPIEVRLKVLGTTEPRTAEIAVTEMGLPISPQQFLEKFHKLCRTLLANCPLKPGAERLLRHLHTHNIPICLATSSGEEMVEIKITNHREVFKLFHHRVCGSTDAEVKQGKPAPDIFLIAASRFPDKPDPAKCLVFEDAPNGVKAAHSAGMQVVMVPDERVPLEMSALATQRLKSLEDFQPELYGLPPFEK</sequence>
<evidence type="ECO:0000256" key="6">
    <source>
        <dbReference type="ARBA" id="ARBA00052504"/>
    </source>
</evidence>
<dbReference type="PANTHER" id="PTHR18901">
    <property type="entry name" value="2-DEOXYGLUCOSE-6-PHOSPHATE PHOSPHATASE 2"/>
    <property type="match status" value="1"/>
</dbReference>
<dbReference type="STRING" id="7375.A0A0L0BS92"/>
<dbReference type="Gene3D" id="1.10.150.240">
    <property type="entry name" value="Putative phosphatase, domain 2"/>
    <property type="match status" value="2"/>
</dbReference>
<dbReference type="InterPro" id="IPR045228">
    <property type="entry name" value="Gpp1/Gpp2-like"/>
</dbReference>
<evidence type="ECO:0000256" key="3">
    <source>
        <dbReference type="ARBA" id="ARBA00022723"/>
    </source>
</evidence>
<dbReference type="InterPro" id="IPR036412">
    <property type="entry name" value="HAD-like_sf"/>
</dbReference>
<dbReference type="EC" id="3.1.3.96" evidence="7"/>
<keyword evidence="5" id="KW-0460">Magnesium</keyword>
<keyword evidence="4" id="KW-0378">Hydrolase</keyword>
<dbReference type="Pfam" id="PF00702">
    <property type="entry name" value="Hydrolase"/>
    <property type="match status" value="1"/>
</dbReference>
<dbReference type="EMBL" id="JRES01001441">
    <property type="protein sequence ID" value="KNC22902.1"/>
    <property type="molecule type" value="Genomic_DNA"/>
</dbReference>
<reference evidence="9 10" key="1">
    <citation type="journal article" date="2015" name="Nat. Commun.">
        <title>Lucilia cuprina genome unlocks parasitic fly biology to underpin future interventions.</title>
        <authorList>
            <person name="Anstead C.A."/>
            <person name="Korhonen P.K."/>
            <person name="Young N.D."/>
            <person name="Hall R.S."/>
            <person name="Jex A.R."/>
            <person name="Murali S.C."/>
            <person name="Hughes D.S."/>
            <person name="Lee S.F."/>
            <person name="Perry T."/>
            <person name="Stroehlein A.J."/>
            <person name="Ansell B.R."/>
            <person name="Breugelmans B."/>
            <person name="Hofmann A."/>
            <person name="Qu J."/>
            <person name="Dugan S."/>
            <person name="Lee S.L."/>
            <person name="Chao H."/>
            <person name="Dinh H."/>
            <person name="Han Y."/>
            <person name="Doddapaneni H.V."/>
            <person name="Worley K.C."/>
            <person name="Muzny D.M."/>
            <person name="Ioannidis P."/>
            <person name="Waterhouse R.M."/>
            <person name="Zdobnov E.M."/>
            <person name="James P.J."/>
            <person name="Bagnall N.H."/>
            <person name="Kotze A.C."/>
            <person name="Gibbs R.A."/>
            <person name="Richards S."/>
            <person name="Batterham P."/>
            <person name="Gasser R.B."/>
        </authorList>
    </citation>
    <scope>NUCLEOTIDE SEQUENCE [LARGE SCALE GENOMIC DNA]</scope>
    <source>
        <strain evidence="9 10">LS</strain>
        <tissue evidence="9">Full body</tissue>
    </source>
</reference>
<comment type="caution">
    <text evidence="9">The sequence shown here is derived from an EMBL/GenBank/DDBJ whole genome shotgun (WGS) entry which is preliminary data.</text>
</comment>
<keyword evidence="3" id="KW-0479">Metal-binding</keyword>
<evidence type="ECO:0000313" key="9">
    <source>
        <dbReference type="EMBL" id="KNC22902.1"/>
    </source>
</evidence>
<dbReference type="SUPFAM" id="SSF56784">
    <property type="entry name" value="HAD-like"/>
    <property type="match status" value="2"/>
</dbReference>
<evidence type="ECO:0000256" key="7">
    <source>
        <dbReference type="ARBA" id="ARBA00066578"/>
    </source>
</evidence>
<evidence type="ECO:0000256" key="4">
    <source>
        <dbReference type="ARBA" id="ARBA00022801"/>
    </source>
</evidence>
<dbReference type="FunFam" id="3.40.50.1000:FF:000055">
    <property type="entry name" value="Haloacid dehalogenase-like hydrolase family protein"/>
    <property type="match status" value="1"/>
</dbReference>
<dbReference type="OMA" id="FHHMVMG"/>
<dbReference type="CDD" id="cd07529">
    <property type="entry name" value="HAD_AtGPP-like"/>
    <property type="match status" value="1"/>
</dbReference>
<evidence type="ECO:0000256" key="1">
    <source>
        <dbReference type="ARBA" id="ARBA00001946"/>
    </source>
</evidence>
<dbReference type="InterPro" id="IPR023214">
    <property type="entry name" value="HAD_sf"/>
</dbReference>
<dbReference type="AlphaFoldDB" id="A0A0L0BS92"/>
<dbReference type="SFLD" id="SFLDG01129">
    <property type="entry name" value="C1.5:_HAD__Beta-PGM__Phosphata"/>
    <property type="match status" value="1"/>
</dbReference>
<evidence type="ECO:0000256" key="8">
    <source>
        <dbReference type="ARBA" id="ARBA00083904"/>
    </source>
</evidence>
<dbReference type="InterPro" id="IPR023198">
    <property type="entry name" value="PGP-like_dom2"/>
</dbReference>
<dbReference type="OrthoDB" id="40579at2759"/>
<comment type="similarity">
    <text evidence="2">Belongs to the HAD-like hydrolase superfamily. CbbY/CbbZ/Gph/YieH family.</text>
</comment>
<comment type="cofactor">
    <cofactor evidence="1">
        <name>Mg(2+)</name>
        <dbReference type="ChEBI" id="CHEBI:18420"/>
    </cofactor>
</comment>
<dbReference type="FunFam" id="1.10.150.240:FF:000001">
    <property type="entry name" value="Haloacid dehalogenase-like hydrolase domain"/>
    <property type="match status" value="2"/>
</dbReference>
<proteinExistence type="inferred from homology"/>
<organism evidence="9 10">
    <name type="scientific">Lucilia cuprina</name>
    <name type="common">Green bottle fly</name>
    <name type="synonym">Australian sheep blowfly</name>
    <dbReference type="NCBI Taxonomy" id="7375"/>
    <lineage>
        <taxon>Eukaryota</taxon>
        <taxon>Metazoa</taxon>
        <taxon>Ecdysozoa</taxon>
        <taxon>Arthropoda</taxon>
        <taxon>Hexapoda</taxon>
        <taxon>Insecta</taxon>
        <taxon>Pterygota</taxon>
        <taxon>Neoptera</taxon>
        <taxon>Endopterygota</taxon>
        <taxon>Diptera</taxon>
        <taxon>Brachycera</taxon>
        <taxon>Muscomorpha</taxon>
        <taxon>Oestroidea</taxon>
        <taxon>Calliphoridae</taxon>
        <taxon>Luciliinae</taxon>
        <taxon>Lucilia</taxon>
    </lineage>
</organism>
<keyword evidence="10" id="KW-1185">Reference proteome</keyword>
<evidence type="ECO:0000256" key="5">
    <source>
        <dbReference type="ARBA" id="ARBA00022842"/>
    </source>
</evidence>
<comment type="catalytic activity">
    <reaction evidence="6">
        <text>psi-UMP + H2O = pseudouridine + phosphate</text>
        <dbReference type="Rhea" id="RHEA:10944"/>
        <dbReference type="ChEBI" id="CHEBI:15377"/>
        <dbReference type="ChEBI" id="CHEBI:17802"/>
        <dbReference type="ChEBI" id="CHEBI:43474"/>
        <dbReference type="ChEBI" id="CHEBI:58380"/>
        <dbReference type="EC" id="3.1.3.96"/>
    </reaction>
</comment>